<accession>A0A8T3V2H0</accession>
<proteinExistence type="predicted"/>
<protein>
    <submittedName>
        <fullName evidence="2">Uncharacterized protein</fullName>
    </submittedName>
</protein>
<dbReference type="AlphaFoldDB" id="A0A8T3V2H0"/>
<sequence length="296" mass="31850">MRINNKSQAAFGVLVVLLIIVGGFALVYFYKPSLLSSLGIGQPTNISKIVYYDPITFSAALQNPSLPIYPNSQFNVIITLVNHASQPIAISVSPAGCPFVTSSENRVVTLGSGEVTSFSDSFSASKAQECTMLFTACFDYTSSYQYFFSFENENYNGVVPVVSSIEPPSPFNISVSNIEQVIPTPPTPNNETYNLILNPATTAGYINNGALKWLSLSSTSEVYIASQSALNPQHTIINITGNPASLDLLSNGALQLPFILTGQPVVGKDYSSLQNITVTAGYTYCMQSSYIPISIQ</sequence>
<keyword evidence="1" id="KW-1133">Transmembrane helix</keyword>
<name>A0A8T3V2H0_9ARCH</name>
<keyword evidence="1" id="KW-0812">Transmembrane</keyword>
<evidence type="ECO:0000313" key="3">
    <source>
        <dbReference type="Proteomes" id="UP000718571"/>
    </source>
</evidence>
<keyword evidence="1" id="KW-0472">Membrane</keyword>
<reference evidence="2 3" key="1">
    <citation type="submission" date="2020-09" db="EMBL/GenBank/DDBJ databases">
        <title>Genomic characterization of a novel Parvarchaeota family in acid mine drainage sediments.</title>
        <authorList>
            <person name="Luo Z.-H."/>
        </authorList>
    </citation>
    <scope>NUCLEOTIDE SEQUENCE [LARGE SCALE GENOMIC DNA]</scope>
    <source>
        <strain evidence="2">MAS1_bins.189</strain>
    </source>
</reference>
<gene>
    <name evidence="2" type="ORF">IHE51_02095</name>
</gene>
<comment type="caution">
    <text evidence="2">The sequence shown here is derived from an EMBL/GenBank/DDBJ whole genome shotgun (WGS) entry which is preliminary data.</text>
</comment>
<organism evidence="2 3">
    <name type="scientific">Candidatus Acidifodinimicrobium mancum</name>
    <dbReference type="NCBI Taxonomy" id="2898728"/>
    <lineage>
        <taxon>Archaea</taxon>
        <taxon>Candidatus Parvarchaeota</taxon>
        <taxon>Candidatus Acidifodinimicrobiaceae</taxon>
        <taxon>Candidatus Acidifodinimicrobium</taxon>
    </lineage>
</organism>
<dbReference type="Proteomes" id="UP000718571">
    <property type="component" value="Unassembled WGS sequence"/>
</dbReference>
<evidence type="ECO:0000256" key="1">
    <source>
        <dbReference type="SAM" id="Phobius"/>
    </source>
</evidence>
<feature type="transmembrane region" description="Helical" evidence="1">
    <location>
        <begin position="9"/>
        <end position="30"/>
    </location>
</feature>
<dbReference type="EMBL" id="JADFAR010000024">
    <property type="protein sequence ID" value="MBE5728628.1"/>
    <property type="molecule type" value="Genomic_DNA"/>
</dbReference>
<evidence type="ECO:0000313" key="2">
    <source>
        <dbReference type="EMBL" id="MBE5728628.1"/>
    </source>
</evidence>